<evidence type="ECO:0000259" key="2">
    <source>
        <dbReference type="Pfam" id="PF01979"/>
    </source>
</evidence>
<dbReference type="Pfam" id="PF01979">
    <property type="entry name" value="Amidohydro_1"/>
    <property type="match status" value="1"/>
</dbReference>
<reference evidence="3" key="2">
    <citation type="submission" date="2020-09" db="EMBL/GenBank/DDBJ databases">
        <authorList>
            <person name="Sun Q."/>
            <person name="Zhou Y."/>
        </authorList>
    </citation>
    <scope>NUCLEOTIDE SEQUENCE</scope>
    <source>
        <strain evidence="3">CGMCC 1.15320</strain>
    </source>
</reference>
<comment type="caution">
    <text evidence="3">The sequence shown here is derived from an EMBL/GenBank/DDBJ whole genome shotgun (WGS) entry which is preliminary data.</text>
</comment>
<dbReference type="GO" id="GO:0016810">
    <property type="term" value="F:hydrolase activity, acting on carbon-nitrogen (but not peptide) bonds"/>
    <property type="evidence" value="ECO:0007669"/>
    <property type="project" value="InterPro"/>
</dbReference>
<dbReference type="InterPro" id="IPR006680">
    <property type="entry name" value="Amidohydro-rel"/>
</dbReference>
<dbReference type="SUPFAM" id="SSF51556">
    <property type="entry name" value="Metallo-dependent hydrolases"/>
    <property type="match status" value="1"/>
</dbReference>
<dbReference type="NCBIfam" id="NF006056">
    <property type="entry name" value="PRK08204.1"/>
    <property type="match status" value="1"/>
</dbReference>
<evidence type="ECO:0000313" key="4">
    <source>
        <dbReference type="Proteomes" id="UP000636264"/>
    </source>
</evidence>
<dbReference type="InterPro" id="IPR050287">
    <property type="entry name" value="MTA/SAH_deaminase"/>
</dbReference>
<dbReference type="InterPro" id="IPR032466">
    <property type="entry name" value="Metal_Hydrolase"/>
</dbReference>
<dbReference type="InterPro" id="IPR011059">
    <property type="entry name" value="Metal-dep_hydrolase_composite"/>
</dbReference>
<dbReference type="Gene3D" id="3.20.20.140">
    <property type="entry name" value="Metal-dependent hydrolases"/>
    <property type="match status" value="1"/>
</dbReference>
<dbReference type="AlphaFoldDB" id="A0A916RIW7"/>
<dbReference type="PANTHER" id="PTHR43794:SF5">
    <property type="entry name" value="CHLOROHYDROLASE FAMILY PROTEIN"/>
    <property type="match status" value="1"/>
</dbReference>
<name>A0A916RIW7_9HYPH</name>
<evidence type="ECO:0000313" key="3">
    <source>
        <dbReference type="EMBL" id="GGA58964.1"/>
    </source>
</evidence>
<comment type="similarity">
    <text evidence="1">Belongs to the metallo-dependent hydrolases superfamily. ATZ/TRZ family.</text>
</comment>
<gene>
    <name evidence="3" type="ORF">GCM10011385_10830</name>
</gene>
<proteinExistence type="inferred from homology"/>
<dbReference type="EMBL" id="BMIF01000002">
    <property type="protein sequence ID" value="GGA58964.1"/>
    <property type="molecule type" value="Genomic_DNA"/>
</dbReference>
<evidence type="ECO:0000256" key="1">
    <source>
        <dbReference type="ARBA" id="ARBA00006745"/>
    </source>
</evidence>
<dbReference type="Gene3D" id="2.30.40.10">
    <property type="entry name" value="Urease, subunit C, domain 1"/>
    <property type="match status" value="1"/>
</dbReference>
<feature type="domain" description="Amidohydrolase-related" evidence="2">
    <location>
        <begin position="76"/>
        <end position="451"/>
    </location>
</feature>
<dbReference type="PANTHER" id="PTHR43794">
    <property type="entry name" value="AMINOHYDROLASE SSNA-RELATED"/>
    <property type="match status" value="1"/>
</dbReference>
<protein>
    <submittedName>
        <fullName evidence="3">Amidohydrolase</fullName>
    </submittedName>
</protein>
<sequence>MHRSTSGASPHQASGESFMTRTLITNSTLVTMDDEHGILPVGDLLIEDGRIAAIGTDLASSIDRSSCEVIDGTNLIAIPGLINAHIHMWQTAVRGFGVDWTGIEHHFHMQTEFVPVYTPDDIRASEYFGALNLINGGITTVYEWCHGNRTPDHSDAAIDGLDKSGIRAKFIHGTVKTLPQPGQPHFSEIPHPREEAIRLRRLHSSDDARITLALGFLGPEYSPIEVCRQDFQLAHELGIWSSAHAHGRPGKVPGGYVGLAKEGLLKGRHNGVHLNSAKDEELLALLDNGCSITATSQTEIGSGGREPLIRRVQELGGAPSIGTDSEANTSADMLECMRWSLIIQRLFNNIEKARKETVEAPASTNAVSRDKPLPPRINPGSYDALYWATMGNAKAFGLDHRIGSLTVGKSADITLIRRTGVNLAPAINPVDAIVSFANPSNVDTVMVEGRVLKRNGVLVEQAAAERAAVDLRRRAERVIAESGARI</sequence>
<reference evidence="3" key="1">
    <citation type="journal article" date="2014" name="Int. J. Syst. Evol. Microbiol.">
        <title>Complete genome sequence of Corynebacterium casei LMG S-19264T (=DSM 44701T), isolated from a smear-ripened cheese.</title>
        <authorList>
            <consortium name="US DOE Joint Genome Institute (JGI-PGF)"/>
            <person name="Walter F."/>
            <person name="Albersmeier A."/>
            <person name="Kalinowski J."/>
            <person name="Ruckert C."/>
        </authorList>
    </citation>
    <scope>NUCLEOTIDE SEQUENCE</scope>
    <source>
        <strain evidence="3">CGMCC 1.15320</strain>
    </source>
</reference>
<keyword evidence="4" id="KW-1185">Reference proteome</keyword>
<dbReference type="Proteomes" id="UP000636264">
    <property type="component" value="Unassembled WGS sequence"/>
</dbReference>
<accession>A0A916RIW7</accession>
<organism evidence="3 4">
    <name type="scientific">Nitratireductor aestuarii</name>
    <dbReference type="NCBI Taxonomy" id="1735103"/>
    <lineage>
        <taxon>Bacteria</taxon>
        <taxon>Pseudomonadati</taxon>
        <taxon>Pseudomonadota</taxon>
        <taxon>Alphaproteobacteria</taxon>
        <taxon>Hyphomicrobiales</taxon>
        <taxon>Phyllobacteriaceae</taxon>
        <taxon>Nitratireductor</taxon>
    </lineage>
</organism>
<dbReference type="SUPFAM" id="SSF51338">
    <property type="entry name" value="Composite domain of metallo-dependent hydrolases"/>
    <property type="match status" value="1"/>
</dbReference>